<evidence type="ECO:0000256" key="2">
    <source>
        <dbReference type="ARBA" id="ARBA00022723"/>
    </source>
</evidence>
<dbReference type="PANTHER" id="PTHR30471:SF3">
    <property type="entry name" value="UPF0758 PROTEIN YEES-RELATED"/>
    <property type="match status" value="1"/>
</dbReference>
<evidence type="ECO:0000256" key="1">
    <source>
        <dbReference type="ARBA" id="ARBA00022670"/>
    </source>
</evidence>
<dbReference type="PROSITE" id="PS50249">
    <property type="entry name" value="MPN"/>
    <property type="match status" value="1"/>
</dbReference>
<sequence>MAKKKKINDIPLNERPRELLLMKGAMSLSDQDLLAILLGRGVSGSDVMTLAGKLSKVIDQKGLNVRAEDLTEFDGVGNAKATLILAAIEFVRRRIKPEGIKIAAPSDLFPHVRHYADRKQEHFLCASINGANEVINIRVVSIGLVDRSLAHPREVFAGPLADRAFAIILAHNHPMGPLYPSAIDKEITWRMRKAGDIMGIAVLDHVIFNRVDYYSFLEQGINF</sequence>
<dbReference type="InterPro" id="IPR046778">
    <property type="entry name" value="UPF0758_N"/>
</dbReference>
<evidence type="ECO:0000313" key="8">
    <source>
        <dbReference type="EMBL" id="VFJ42320.1"/>
    </source>
</evidence>
<keyword evidence="5" id="KW-0482">Metalloprotease</keyword>
<evidence type="ECO:0000256" key="5">
    <source>
        <dbReference type="ARBA" id="ARBA00023049"/>
    </source>
</evidence>
<evidence type="ECO:0000256" key="4">
    <source>
        <dbReference type="ARBA" id="ARBA00022833"/>
    </source>
</evidence>
<keyword evidence="3" id="KW-0378">Hydrolase</keyword>
<keyword evidence="1" id="KW-0645">Protease</keyword>
<protein>
    <submittedName>
        <fullName evidence="8">DNA repair protein RadC</fullName>
    </submittedName>
</protein>
<dbReference type="NCBIfam" id="TIGR00608">
    <property type="entry name" value="radc"/>
    <property type="match status" value="1"/>
</dbReference>
<dbReference type="GO" id="GO:0006508">
    <property type="term" value="P:proteolysis"/>
    <property type="evidence" value="ECO:0007669"/>
    <property type="project" value="UniProtKB-KW"/>
</dbReference>
<keyword evidence="4" id="KW-0862">Zinc</keyword>
<dbReference type="GO" id="GO:0008237">
    <property type="term" value="F:metallopeptidase activity"/>
    <property type="evidence" value="ECO:0007669"/>
    <property type="project" value="UniProtKB-KW"/>
</dbReference>
<dbReference type="EMBL" id="CAADEW010000001">
    <property type="protein sequence ID" value="VFJ42320.1"/>
    <property type="molecule type" value="Genomic_DNA"/>
</dbReference>
<evidence type="ECO:0000256" key="6">
    <source>
        <dbReference type="RuleBase" id="RU003797"/>
    </source>
</evidence>
<proteinExistence type="inferred from homology"/>
<dbReference type="Pfam" id="PF04002">
    <property type="entry name" value="RadC"/>
    <property type="match status" value="1"/>
</dbReference>
<accession>A0A450RTA1</accession>
<organism evidence="8">
    <name type="scientific">Candidatus Kentrum sp. FW</name>
    <dbReference type="NCBI Taxonomy" id="2126338"/>
    <lineage>
        <taxon>Bacteria</taxon>
        <taxon>Pseudomonadati</taxon>
        <taxon>Pseudomonadota</taxon>
        <taxon>Gammaproteobacteria</taxon>
        <taxon>Candidatus Kentrum</taxon>
    </lineage>
</organism>
<keyword evidence="2" id="KW-0479">Metal-binding</keyword>
<dbReference type="Gene3D" id="3.40.140.10">
    <property type="entry name" value="Cytidine Deaminase, domain 2"/>
    <property type="match status" value="1"/>
</dbReference>
<dbReference type="CDD" id="cd08071">
    <property type="entry name" value="MPN_DUF2466"/>
    <property type="match status" value="1"/>
</dbReference>
<reference evidence="8" key="1">
    <citation type="submission" date="2019-02" db="EMBL/GenBank/DDBJ databases">
        <authorList>
            <person name="Gruber-Vodicka R. H."/>
            <person name="Seah K. B. B."/>
        </authorList>
    </citation>
    <scope>NUCLEOTIDE SEQUENCE</scope>
    <source>
        <strain evidence="9">BECK_BZ106</strain>
        <strain evidence="8">BECK_BZ15</strain>
    </source>
</reference>
<dbReference type="AlphaFoldDB" id="A0A450RTA1"/>
<evidence type="ECO:0000256" key="3">
    <source>
        <dbReference type="ARBA" id="ARBA00022801"/>
    </source>
</evidence>
<name>A0A450RTA1_9GAMM</name>
<evidence type="ECO:0000313" key="9">
    <source>
        <dbReference type="EMBL" id="VFJ50234.1"/>
    </source>
</evidence>
<dbReference type="InterPro" id="IPR001405">
    <property type="entry name" value="UPF0758"/>
</dbReference>
<dbReference type="GO" id="GO:0046872">
    <property type="term" value="F:metal ion binding"/>
    <property type="evidence" value="ECO:0007669"/>
    <property type="project" value="UniProtKB-KW"/>
</dbReference>
<dbReference type="Pfam" id="PF20582">
    <property type="entry name" value="UPF0758_N"/>
    <property type="match status" value="1"/>
</dbReference>
<gene>
    <name evidence="8" type="ORF">BECKFW1821A_GA0114235_100180</name>
    <name evidence="9" type="ORF">BECKFW1821B_GA0114236_100655</name>
</gene>
<dbReference type="InterPro" id="IPR037518">
    <property type="entry name" value="MPN"/>
</dbReference>
<dbReference type="PANTHER" id="PTHR30471">
    <property type="entry name" value="DNA REPAIR PROTEIN RADC"/>
    <property type="match status" value="1"/>
</dbReference>
<evidence type="ECO:0000259" key="7">
    <source>
        <dbReference type="PROSITE" id="PS50249"/>
    </source>
</evidence>
<dbReference type="InterPro" id="IPR025657">
    <property type="entry name" value="RadC_JAB"/>
</dbReference>
<dbReference type="EMBL" id="CAADFD010000006">
    <property type="protein sequence ID" value="VFJ50234.1"/>
    <property type="molecule type" value="Genomic_DNA"/>
</dbReference>
<feature type="domain" description="MPN" evidence="7">
    <location>
        <begin position="101"/>
        <end position="222"/>
    </location>
</feature>
<comment type="similarity">
    <text evidence="6">Belongs to the UPF0758 family.</text>
</comment>